<organism evidence="1 2">
    <name type="scientific">Hymenobacter sedentarius</name>
    <dbReference type="NCBI Taxonomy" id="1411621"/>
    <lineage>
        <taxon>Bacteria</taxon>
        <taxon>Pseudomonadati</taxon>
        <taxon>Bacteroidota</taxon>
        <taxon>Cytophagia</taxon>
        <taxon>Cytophagales</taxon>
        <taxon>Hymenobacteraceae</taxon>
        <taxon>Hymenobacter</taxon>
    </lineage>
</organism>
<dbReference type="SUPFAM" id="SSF54060">
    <property type="entry name" value="His-Me finger endonucleases"/>
    <property type="match status" value="1"/>
</dbReference>
<sequence>MFMAVISHKIIIINNSLAPPNFRPGPPYKGMQKQNEIWRDCEGFAGHQVSNHGNLTKNGEILPLTNSNGYLTATLEGVTKLMHRLVASAFCPKPAGASIVNHLDGSRNNNHATNLEWTTVKGNAVHAAENNMLPTGEQHIRSELTETVVLEIDALLRAGKANGEIADAYGISREVVSKIKAGRTWAKVTGRELAPITRIKAVGKRKLSNDQVTAIRQRVAAGESMRSVAASYSMSHTTIGAIINGETWK</sequence>
<evidence type="ECO:0000313" key="1">
    <source>
        <dbReference type="EMBL" id="ALW86303.1"/>
    </source>
</evidence>
<keyword evidence="2" id="KW-1185">Reference proteome</keyword>
<proteinExistence type="predicted"/>
<dbReference type="OrthoDB" id="6631788at2"/>
<dbReference type="EMBL" id="CP013909">
    <property type="protein sequence ID" value="ALW86303.1"/>
    <property type="molecule type" value="Genomic_DNA"/>
</dbReference>
<dbReference type="KEGG" id="hyg:AUC43_15165"/>
<dbReference type="STRING" id="1411621.AUC43_15165"/>
<dbReference type="Gene3D" id="3.90.75.20">
    <property type="match status" value="1"/>
</dbReference>
<dbReference type="Proteomes" id="UP000059542">
    <property type="component" value="Chromosome"/>
</dbReference>
<gene>
    <name evidence="1" type="ORF">AUC43_15165</name>
</gene>
<evidence type="ECO:0000313" key="2">
    <source>
        <dbReference type="Proteomes" id="UP000059542"/>
    </source>
</evidence>
<protein>
    <submittedName>
        <fullName evidence="1">Uncharacterized protein</fullName>
    </submittedName>
</protein>
<reference evidence="1 2" key="1">
    <citation type="submission" date="2015-12" db="EMBL/GenBank/DDBJ databases">
        <authorList>
            <person name="Shamseldin A."/>
            <person name="Moawad H."/>
            <person name="Abd El-Rahim W.M."/>
            <person name="Sadowsky M.J."/>
        </authorList>
    </citation>
    <scope>NUCLEOTIDE SEQUENCE [LARGE SCALE GENOMIC DNA]</scope>
    <source>
        <strain evidence="1 2">DG5B</strain>
    </source>
</reference>
<dbReference type="InterPro" id="IPR044925">
    <property type="entry name" value="His-Me_finger_sf"/>
</dbReference>
<dbReference type="AlphaFoldDB" id="A0A0U3K160"/>
<accession>A0A0U3K160</accession>
<name>A0A0U3K160_9BACT</name>
<dbReference type="CDD" id="cd00569">
    <property type="entry name" value="HTH_Hin_like"/>
    <property type="match status" value="1"/>
</dbReference>